<feature type="domain" description="HTH iclR-type" evidence="4">
    <location>
        <begin position="1"/>
        <end position="40"/>
    </location>
</feature>
<dbReference type="SMART" id="SM00346">
    <property type="entry name" value="HTH_ICLR"/>
    <property type="match status" value="1"/>
</dbReference>
<reference evidence="6" key="1">
    <citation type="journal article" date="2014" name="Int. J. Syst. Evol. Microbiol.">
        <title>Complete genome sequence of Corynebacterium casei LMG S-19264T (=DSM 44701T), isolated from a smear-ripened cheese.</title>
        <authorList>
            <consortium name="US DOE Joint Genome Institute (JGI-PGF)"/>
            <person name="Walter F."/>
            <person name="Albersmeier A."/>
            <person name="Kalinowski J."/>
            <person name="Ruckert C."/>
        </authorList>
    </citation>
    <scope>NUCLEOTIDE SEQUENCE</scope>
    <source>
        <strain evidence="6">KCTC 23732</strain>
    </source>
</reference>
<name>A0A918MXA2_9BURK</name>
<evidence type="ECO:0000256" key="1">
    <source>
        <dbReference type="ARBA" id="ARBA00023015"/>
    </source>
</evidence>
<feature type="domain" description="IclR-ED" evidence="5">
    <location>
        <begin position="41"/>
        <end position="224"/>
    </location>
</feature>
<proteinExistence type="predicted"/>
<dbReference type="InterPro" id="IPR050707">
    <property type="entry name" value="HTH_MetabolicPath_Reg"/>
</dbReference>
<dbReference type="Gene3D" id="3.30.450.40">
    <property type="match status" value="1"/>
</dbReference>
<dbReference type="AlphaFoldDB" id="A0A918MXA2"/>
<evidence type="ECO:0000256" key="3">
    <source>
        <dbReference type="ARBA" id="ARBA00023163"/>
    </source>
</evidence>
<sequence>MTDIVEYSGLSKPTVYRLIKELMACGMVMQAANRRYHLGHFAYELGLVAASNFNLRDICEPSLNRLAEITGDTVFLTVRSGDDSFCLDRKTGHFPVKVFSLEIGHRQPLGVGAAGLALLSQIPENEMKIIIQNNERFLGSYGGMNGENLLRLAQNARKAGYSFLSDFAIPGVSGIGMAVVDMMGYPVLSLSVTTISSRMTLSHQNEARNALQKEVVHLRNLLCRQNPLLLNKKQSTCV</sequence>
<evidence type="ECO:0000256" key="2">
    <source>
        <dbReference type="ARBA" id="ARBA00023125"/>
    </source>
</evidence>
<protein>
    <submittedName>
        <fullName evidence="6">Transcriptional regulator</fullName>
    </submittedName>
</protein>
<evidence type="ECO:0000313" key="6">
    <source>
        <dbReference type="EMBL" id="GGW83341.1"/>
    </source>
</evidence>
<organism evidence="6 7">
    <name type="scientific">Advenella faeciporci</name>
    <dbReference type="NCBI Taxonomy" id="797535"/>
    <lineage>
        <taxon>Bacteria</taxon>
        <taxon>Pseudomonadati</taxon>
        <taxon>Pseudomonadota</taxon>
        <taxon>Betaproteobacteria</taxon>
        <taxon>Burkholderiales</taxon>
        <taxon>Alcaligenaceae</taxon>
    </lineage>
</organism>
<evidence type="ECO:0000259" key="4">
    <source>
        <dbReference type="PROSITE" id="PS51077"/>
    </source>
</evidence>
<gene>
    <name evidence="6" type="ORF">GCM10011450_11610</name>
</gene>
<reference evidence="6" key="2">
    <citation type="submission" date="2020-09" db="EMBL/GenBank/DDBJ databases">
        <authorList>
            <person name="Sun Q."/>
            <person name="Kim S."/>
        </authorList>
    </citation>
    <scope>NUCLEOTIDE SEQUENCE</scope>
    <source>
        <strain evidence="6">KCTC 23732</strain>
    </source>
</reference>
<evidence type="ECO:0000313" key="7">
    <source>
        <dbReference type="Proteomes" id="UP000608345"/>
    </source>
</evidence>
<keyword evidence="7" id="KW-1185">Reference proteome</keyword>
<evidence type="ECO:0000259" key="5">
    <source>
        <dbReference type="PROSITE" id="PS51078"/>
    </source>
</evidence>
<keyword evidence="1" id="KW-0805">Transcription regulation</keyword>
<dbReference type="PROSITE" id="PS51078">
    <property type="entry name" value="ICLR_ED"/>
    <property type="match status" value="1"/>
</dbReference>
<dbReference type="GO" id="GO:0045892">
    <property type="term" value="P:negative regulation of DNA-templated transcription"/>
    <property type="evidence" value="ECO:0007669"/>
    <property type="project" value="TreeGrafter"/>
</dbReference>
<dbReference type="GO" id="GO:0003700">
    <property type="term" value="F:DNA-binding transcription factor activity"/>
    <property type="evidence" value="ECO:0007669"/>
    <property type="project" value="TreeGrafter"/>
</dbReference>
<dbReference type="InterPro" id="IPR029016">
    <property type="entry name" value="GAF-like_dom_sf"/>
</dbReference>
<dbReference type="SUPFAM" id="SSF55781">
    <property type="entry name" value="GAF domain-like"/>
    <property type="match status" value="1"/>
</dbReference>
<keyword evidence="2" id="KW-0238">DNA-binding</keyword>
<dbReference type="InterPro" id="IPR014757">
    <property type="entry name" value="Tscrpt_reg_IclR_C"/>
</dbReference>
<dbReference type="PROSITE" id="PS51077">
    <property type="entry name" value="HTH_ICLR"/>
    <property type="match status" value="1"/>
</dbReference>
<dbReference type="InterPro" id="IPR005471">
    <property type="entry name" value="Tscrpt_reg_IclR_N"/>
</dbReference>
<keyword evidence="3" id="KW-0804">Transcription</keyword>
<accession>A0A918MXA2</accession>
<comment type="caution">
    <text evidence="6">The sequence shown here is derived from an EMBL/GenBank/DDBJ whole genome shotgun (WGS) entry which is preliminary data.</text>
</comment>
<dbReference type="Pfam" id="PF01614">
    <property type="entry name" value="IclR_C"/>
    <property type="match status" value="1"/>
</dbReference>
<dbReference type="SUPFAM" id="SSF46785">
    <property type="entry name" value="Winged helix' DNA-binding domain"/>
    <property type="match status" value="1"/>
</dbReference>
<dbReference type="Proteomes" id="UP000608345">
    <property type="component" value="Unassembled WGS sequence"/>
</dbReference>
<dbReference type="PANTHER" id="PTHR30136">
    <property type="entry name" value="HELIX-TURN-HELIX TRANSCRIPTIONAL REGULATOR, ICLR FAMILY"/>
    <property type="match status" value="1"/>
</dbReference>
<dbReference type="Gene3D" id="1.10.10.10">
    <property type="entry name" value="Winged helix-like DNA-binding domain superfamily/Winged helix DNA-binding domain"/>
    <property type="match status" value="1"/>
</dbReference>
<dbReference type="Pfam" id="PF09339">
    <property type="entry name" value="HTH_IclR"/>
    <property type="match status" value="1"/>
</dbReference>
<dbReference type="EMBL" id="BMYS01000006">
    <property type="protein sequence ID" value="GGW83341.1"/>
    <property type="molecule type" value="Genomic_DNA"/>
</dbReference>
<dbReference type="InterPro" id="IPR036390">
    <property type="entry name" value="WH_DNA-bd_sf"/>
</dbReference>
<dbReference type="InterPro" id="IPR036388">
    <property type="entry name" value="WH-like_DNA-bd_sf"/>
</dbReference>
<dbReference type="PANTHER" id="PTHR30136:SF39">
    <property type="entry name" value="TRANSCRIPTIONAL REGULATORY PROTEIN"/>
    <property type="match status" value="1"/>
</dbReference>
<dbReference type="GO" id="GO:0003677">
    <property type="term" value="F:DNA binding"/>
    <property type="evidence" value="ECO:0007669"/>
    <property type="project" value="UniProtKB-KW"/>
</dbReference>